<dbReference type="RefSeq" id="WP_320423351.1">
    <property type="nucleotide sequence ID" value="NZ_JAXCLA010000004.1"/>
</dbReference>
<name>A0ABU5DGN3_9BURK</name>
<organism evidence="2 3">
    <name type="scientific">Roseateles agri</name>
    <dbReference type="NCBI Taxonomy" id="3098619"/>
    <lineage>
        <taxon>Bacteria</taxon>
        <taxon>Pseudomonadati</taxon>
        <taxon>Pseudomonadota</taxon>
        <taxon>Betaproteobacteria</taxon>
        <taxon>Burkholderiales</taxon>
        <taxon>Sphaerotilaceae</taxon>
        <taxon>Roseateles</taxon>
    </lineage>
</organism>
<evidence type="ECO:0008006" key="4">
    <source>
        <dbReference type="Google" id="ProtNLM"/>
    </source>
</evidence>
<proteinExistence type="predicted"/>
<protein>
    <recommendedName>
        <fullName evidence="4">DUF3011 domain-containing protein</fullName>
    </recommendedName>
</protein>
<dbReference type="EMBL" id="JAXCLA010000004">
    <property type="protein sequence ID" value="MDY0745446.1"/>
    <property type="molecule type" value="Genomic_DNA"/>
</dbReference>
<feature type="signal peptide" evidence="1">
    <location>
        <begin position="1"/>
        <end position="25"/>
    </location>
</feature>
<evidence type="ECO:0000313" key="3">
    <source>
        <dbReference type="Proteomes" id="UP001285263"/>
    </source>
</evidence>
<dbReference type="Proteomes" id="UP001285263">
    <property type="component" value="Unassembled WGS sequence"/>
</dbReference>
<accession>A0ABU5DGN3</accession>
<reference evidence="2 3" key="1">
    <citation type="submission" date="2023-11" db="EMBL/GenBank/DDBJ databases">
        <title>Paucibacter sp. nov., isolated from fresh soil in Korea.</title>
        <authorList>
            <person name="Le N.T.T."/>
        </authorList>
    </citation>
    <scope>NUCLEOTIDE SEQUENCE [LARGE SCALE GENOMIC DNA]</scope>
    <source>
        <strain evidence="2 3">R3-3</strain>
    </source>
</reference>
<sequence length="247" mass="27380">MPWNRLSSMLLVLLALASSPFTASAQPEDWALCGQEGDVCRFSGGAELMLRFGANGHYAFRITRDDQQACTANAFGVDPAPDARKHCDVSVNWRRNDRYRGWQAAGTTQGEWTVCANEGDVCRVPGNAVVRYGADGRYAERNTDRDLGCNNAMFGDPMEGAAKQCAFKRVAAAPPREASNKRRSLPWAPCAREGERCEFRGPAIVRYGVTERFFYEEGYDGMRCANESFGEDPAPGREKHCDILKMN</sequence>
<keyword evidence="1" id="KW-0732">Signal</keyword>
<gene>
    <name evidence="2" type="ORF">SNE35_13080</name>
</gene>
<keyword evidence="3" id="KW-1185">Reference proteome</keyword>
<comment type="caution">
    <text evidence="2">The sequence shown here is derived from an EMBL/GenBank/DDBJ whole genome shotgun (WGS) entry which is preliminary data.</text>
</comment>
<evidence type="ECO:0000256" key="1">
    <source>
        <dbReference type="SAM" id="SignalP"/>
    </source>
</evidence>
<feature type="chain" id="PRO_5045725872" description="DUF3011 domain-containing protein" evidence="1">
    <location>
        <begin position="26"/>
        <end position="247"/>
    </location>
</feature>
<evidence type="ECO:0000313" key="2">
    <source>
        <dbReference type="EMBL" id="MDY0745446.1"/>
    </source>
</evidence>